<protein>
    <submittedName>
        <fullName evidence="2">IS200/IS605 family transposase</fullName>
    </submittedName>
</protein>
<dbReference type="InterPro" id="IPR002686">
    <property type="entry name" value="Transposase_17"/>
</dbReference>
<proteinExistence type="predicted"/>
<accession>A0A2T2WIG9</accession>
<dbReference type="Proteomes" id="UP000241848">
    <property type="component" value="Unassembled WGS sequence"/>
</dbReference>
<dbReference type="SMART" id="SM01321">
    <property type="entry name" value="Y1_Tnp"/>
    <property type="match status" value="1"/>
</dbReference>
<evidence type="ECO:0000313" key="2">
    <source>
        <dbReference type="EMBL" id="PSR22029.1"/>
    </source>
</evidence>
<evidence type="ECO:0000313" key="3">
    <source>
        <dbReference type="Proteomes" id="UP000241848"/>
    </source>
</evidence>
<organism evidence="2 3">
    <name type="scientific">Sulfobacillus acidophilus</name>
    <dbReference type="NCBI Taxonomy" id="53633"/>
    <lineage>
        <taxon>Bacteria</taxon>
        <taxon>Bacillati</taxon>
        <taxon>Bacillota</taxon>
        <taxon>Clostridia</taxon>
        <taxon>Eubacteriales</taxon>
        <taxon>Clostridiales Family XVII. Incertae Sedis</taxon>
        <taxon>Sulfobacillus</taxon>
    </lineage>
</organism>
<dbReference type="SUPFAM" id="SSF143422">
    <property type="entry name" value="Transposase IS200-like"/>
    <property type="match status" value="1"/>
</dbReference>
<reference evidence="2 3" key="1">
    <citation type="journal article" date="2014" name="BMC Genomics">
        <title>Comparison of environmental and isolate Sulfobacillus genomes reveals diverse carbon, sulfur, nitrogen, and hydrogen metabolisms.</title>
        <authorList>
            <person name="Justice N.B."/>
            <person name="Norman A."/>
            <person name="Brown C.T."/>
            <person name="Singh A."/>
            <person name="Thomas B.C."/>
            <person name="Banfield J.F."/>
        </authorList>
    </citation>
    <scope>NUCLEOTIDE SEQUENCE [LARGE SCALE GENOMIC DNA]</scope>
    <source>
        <strain evidence="2">AMDSBA3</strain>
    </source>
</reference>
<dbReference type="NCBIfam" id="NF033573">
    <property type="entry name" value="transpos_IS200"/>
    <property type="match status" value="1"/>
</dbReference>
<dbReference type="PANTHER" id="PTHR33360:SF2">
    <property type="entry name" value="TRANSPOSASE FOR INSERTION SEQUENCE ELEMENT IS200"/>
    <property type="match status" value="1"/>
</dbReference>
<dbReference type="GO" id="GO:0006313">
    <property type="term" value="P:DNA transposition"/>
    <property type="evidence" value="ECO:0007669"/>
    <property type="project" value="InterPro"/>
</dbReference>
<name>A0A2T2WIG9_9FIRM</name>
<evidence type="ECO:0000259" key="1">
    <source>
        <dbReference type="SMART" id="SM01321"/>
    </source>
</evidence>
<dbReference type="AlphaFoldDB" id="A0A2T2WIG9"/>
<dbReference type="Gene3D" id="3.30.70.1290">
    <property type="entry name" value="Transposase IS200-like"/>
    <property type="match status" value="1"/>
</dbReference>
<gene>
    <name evidence="2" type="ORF">C7B45_08495</name>
</gene>
<sequence length="138" mass="15865">MTKTNDYRTGRHCVFNLHVHLVFMTKYRRFVFTKEVLEDLRTIFSDVCQDFEATLEEFDGERDHGHLLITYSPKVAISRLVNSLKGVSSRLMRKKHDPSIERALWGGSLWSPSYFAGSAGGASLSIIHQYIEQQQTPD</sequence>
<dbReference type="GO" id="GO:0004803">
    <property type="term" value="F:transposase activity"/>
    <property type="evidence" value="ECO:0007669"/>
    <property type="project" value="InterPro"/>
</dbReference>
<feature type="domain" description="Transposase IS200-like" evidence="1">
    <location>
        <begin position="14"/>
        <end position="134"/>
    </location>
</feature>
<dbReference type="EMBL" id="PXYV01000023">
    <property type="protein sequence ID" value="PSR22029.1"/>
    <property type="molecule type" value="Genomic_DNA"/>
</dbReference>
<dbReference type="GO" id="GO:0003677">
    <property type="term" value="F:DNA binding"/>
    <property type="evidence" value="ECO:0007669"/>
    <property type="project" value="InterPro"/>
</dbReference>
<dbReference type="Pfam" id="PF01797">
    <property type="entry name" value="Y1_Tnp"/>
    <property type="match status" value="1"/>
</dbReference>
<dbReference type="PANTHER" id="PTHR33360">
    <property type="entry name" value="TRANSPOSASE FOR INSERTION SEQUENCE ELEMENT IS200"/>
    <property type="match status" value="1"/>
</dbReference>
<dbReference type="InterPro" id="IPR036515">
    <property type="entry name" value="Transposase_17_sf"/>
</dbReference>
<comment type="caution">
    <text evidence="2">The sequence shown here is derived from an EMBL/GenBank/DDBJ whole genome shotgun (WGS) entry which is preliminary data.</text>
</comment>